<accession>A0A9N9ADU2</accession>
<comment type="caution">
    <text evidence="1">The sequence shown here is derived from an EMBL/GenBank/DDBJ whole genome shotgun (WGS) entry which is preliminary data.</text>
</comment>
<keyword evidence="2" id="KW-1185">Reference proteome</keyword>
<reference evidence="1" key="1">
    <citation type="submission" date="2021-06" db="EMBL/GenBank/DDBJ databases">
        <authorList>
            <person name="Kallberg Y."/>
            <person name="Tangrot J."/>
            <person name="Rosling A."/>
        </authorList>
    </citation>
    <scope>NUCLEOTIDE SEQUENCE</scope>
    <source>
        <strain evidence="1">MT106</strain>
    </source>
</reference>
<dbReference type="OrthoDB" id="2427787at2759"/>
<dbReference type="PANTHER" id="PTHR33266">
    <property type="entry name" value="CHROMOSOME 15, WHOLE GENOME SHOTGUN SEQUENCE"/>
    <property type="match status" value="1"/>
</dbReference>
<protein>
    <submittedName>
        <fullName evidence="1">6015_t:CDS:1</fullName>
    </submittedName>
</protein>
<name>A0A9N9ADU2_9GLOM</name>
<proteinExistence type="predicted"/>
<dbReference type="EMBL" id="CAJVPL010000731">
    <property type="protein sequence ID" value="CAG8525013.1"/>
    <property type="molecule type" value="Genomic_DNA"/>
</dbReference>
<sequence length="611" mass="69224">MDPFTKSALQYIRDHPELGVWDIAFKIEFQDPVNFLTGLTDRLKEVASDSSFYNYLAFVQSSGYGKTRSICELASKIPLIYVCFRSTGSTSYPPATLMSNIILYELDLFSKPADLLSNKNLAADFWDDVYVNKKKIAESQISGEKLGLSANERKIHILFDEASVLFDKTNTEEEDIPFRAVRQALMDNGFYVVGILTDTNSIIVNLAPRKEIDPSAREYNFQMHKPFIYIATTDCLRNVNRIPQIEHVSGYDIIRFGRPLWSSYWLAAFEDTYKFGTVVQLAIHKLLGGASAWSQIKIDNIKRTAALTLIGCTADLSVSPTSSEASDLVKAHMGTLVAIDKERKRHLVTYPSEPVLSEAALEVLSMENSELEVLRELDETFNFGGILEVGCQGELVKRVSFSVRRPVLDFLDELIVNFPREKFSQLEGFRIGFSHFISLNYEPDKETWEGIWSQRGAIFFKHNQKDADLAIPIICESNNALSALILQIGNHISAKQNRFEGTDAVETLLLPEVMFADDCYADIEKNYLGSAYEDGSGITVRNYENRKLLEEFDSGNCLIIHGLNAFKLDDNHKSIFKNLLRSWNDSSRLCDTDMEREYLYQLLPCVYSGFC</sequence>
<evidence type="ECO:0000313" key="2">
    <source>
        <dbReference type="Proteomes" id="UP000789831"/>
    </source>
</evidence>
<organism evidence="1 2">
    <name type="scientific">Ambispora gerdemannii</name>
    <dbReference type="NCBI Taxonomy" id="144530"/>
    <lineage>
        <taxon>Eukaryota</taxon>
        <taxon>Fungi</taxon>
        <taxon>Fungi incertae sedis</taxon>
        <taxon>Mucoromycota</taxon>
        <taxon>Glomeromycotina</taxon>
        <taxon>Glomeromycetes</taxon>
        <taxon>Archaeosporales</taxon>
        <taxon>Ambisporaceae</taxon>
        <taxon>Ambispora</taxon>
    </lineage>
</organism>
<dbReference type="Proteomes" id="UP000789831">
    <property type="component" value="Unassembled WGS sequence"/>
</dbReference>
<dbReference type="AlphaFoldDB" id="A0A9N9ADU2"/>
<dbReference type="PANTHER" id="PTHR33266:SF1">
    <property type="entry name" value="F-BOX DOMAIN-CONTAINING PROTEIN"/>
    <property type="match status" value="1"/>
</dbReference>
<gene>
    <name evidence="1" type="ORF">AGERDE_LOCUS5432</name>
</gene>
<evidence type="ECO:0000313" key="1">
    <source>
        <dbReference type="EMBL" id="CAG8525013.1"/>
    </source>
</evidence>